<protein>
    <recommendedName>
        <fullName evidence="1">Transposase IS200-like domain-containing protein</fullName>
    </recommendedName>
</protein>
<organism evidence="2 3">
    <name type="scientific">Clostridium celatum DSM 1785</name>
    <dbReference type="NCBI Taxonomy" id="545697"/>
    <lineage>
        <taxon>Bacteria</taxon>
        <taxon>Bacillati</taxon>
        <taxon>Bacillota</taxon>
        <taxon>Clostridia</taxon>
        <taxon>Eubacteriales</taxon>
        <taxon>Clostridiaceae</taxon>
        <taxon>Clostridium</taxon>
    </lineage>
</organism>
<evidence type="ECO:0000313" key="3">
    <source>
        <dbReference type="Proteomes" id="UP000010420"/>
    </source>
</evidence>
<dbReference type="Proteomes" id="UP000010420">
    <property type="component" value="Unassembled WGS sequence"/>
</dbReference>
<dbReference type="HOGENOM" id="CLU_068226_0_2_9"/>
<gene>
    <name evidence="2" type="ORF">HMPREF0216_00397</name>
</gene>
<name>L1QM39_9CLOT</name>
<feature type="domain" description="Transposase IS200-like" evidence="1">
    <location>
        <begin position="16"/>
        <end position="133"/>
    </location>
</feature>
<dbReference type="OrthoDB" id="9788881at2"/>
<dbReference type="PATRIC" id="fig|545697.3.peg.390"/>
<proteinExistence type="predicted"/>
<evidence type="ECO:0000313" key="2">
    <source>
        <dbReference type="EMBL" id="EKY29038.1"/>
    </source>
</evidence>
<comment type="caution">
    <text evidence="2">The sequence shown here is derived from an EMBL/GenBank/DDBJ whole genome shotgun (WGS) entry which is preliminary data.</text>
</comment>
<evidence type="ECO:0000259" key="1">
    <source>
        <dbReference type="SMART" id="SM01321"/>
    </source>
</evidence>
<dbReference type="AlphaFoldDB" id="L1QM39"/>
<accession>L1QM39</accession>
<dbReference type="PANTHER" id="PTHR34322">
    <property type="entry name" value="TRANSPOSASE, Y1_TNP DOMAIN-CONTAINING"/>
    <property type="match status" value="1"/>
</dbReference>
<dbReference type="GO" id="GO:0006313">
    <property type="term" value="P:DNA transposition"/>
    <property type="evidence" value="ECO:0007669"/>
    <property type="project" value="InterPro"/>
</dbReference>
<dbReference type="SMART" id="SM01321">
    <property type="entry name" value="Y1_Tnp"/>
    <property type="match status" value="1"/>
</dbReference>
<dbReference type="Pfam" id="PF01797">
    <property type="entry name" value="Y1_Tnp"/>
    <property type="match status" value="1"/>
</dbReference>
<dbReference type="Gene3D" id="3.30.70.1290">
    <property type="entry name" value="Transposase IS200-like"/>
    <property type="match status" value="1"/>
</dbReference>
<keyword evidence="3" id="KW-1185">Reference proteome</keyword>
<dbReference type="STRING" id="545697.HMPREF0216_00397"/>
<dbReference type="eggNOG" id="COG1943">
    <property type="taxonomic scope" value="Bacteria"/>
</dbReference>
<dbReference type="InterPro" id="IPR036515">
    <property type="entry name" value="Transposase_17_sf"/>
</dbReference>
<dbReference type="EMBL" id="AMEZ01000013">
    <property type="protein sequence ID" value="EKY29038.1"/>
    <property type="molecule type" value="Genomic_DNA"/>
</dbReference>
<dbReference type="PANTHER" id="PTHR34322:SF2">
    <property type="entry name" value="TRANSPOSASE IS200-LIKE DOMAIN-CONTAINING PROTEIN"/>
    <property type="match status" value="1"/>
</dbReference>
<sequence length="230" mass="27758">MVKGGAFLVTKRRIWIPGASYHITNRGNHKEDIFLEEVDYYIYLSLIKNTLHFYKEYNYKLISYCLMKNHVHMLLKTDKYDPSYFMRRLSSMYAKYFNNKYECVGHLFQGRYYSNTITSVIELLEVSRYIHLNPVRANITKLPEEYRWSSYNRILDDIDARANIKDYKNNKSKRNKYKIDVASEEIIELLDIYLLVEENSIQNIKTRVERKIQNSKEKYKQYVESKIETM</sequence>
<reference evidence="2 3" key="1">
    <citation type="submission" date="2012-05" db="EMBL/GenBank/DDBJ databases">
        <authorList>
            <person name="Weinstock G."/>
            <person name="Sodergren E."/>
            <person name="Lobos E.A."/>
            <person name="Fulton L."/>
            <person name="Fulton R."/>
            <person name="Courtney L."/>
            <person name="Fronick C."/>
            <person name="O'Laughlin M."/>
            <person name="Godfrey J."/>
            <person name="Wilson R.M."/>
            <person name="Miner T."/>
            <person name="Farmer C."/>
            <person name="Delehaunty K."/>
            <person name="Cordes M."/>
            <person name="Minx P."/>
            <person name="Tomlinson C."/>
            <person name="Chen J."/>
            <person name="Wollam A."/>
            <person name="Pepin K.H."/>
            <person name="Bhonagiri V."/>
            <person name="Zhang X."/>
            <person name="Suruliraj S."/>
            <person name="Warren W."/>
            <person name="Mitreva M."/>
            <person name="Mardis E.R."/>
            <person name="Wilson R.K."/>
        </authorList>
    </citation>
    <scope>NUCLEOTIDE SEQUENCE [LARGE SCALE GENOMIC DNA]</scope>
    <source>
        <strain evidence="2 3">DSM 1785</strain>
    </source>
</reference>
<dbReference type="InterPro" id="IPR002686">
    <property type="entry name" value="Transposase_17"/>
</dbReference>
<dbReference type="GO" id="GO:0003677">
    <property type="term" value="F:DNA binding"/>
    <property type="evidence" value="ECO:0007669"/>
    <property type="project" value="InterPro"/>
</dbReference>
<dbReference type="GO" id="GO:0004803">
    <property type="term" value="F:transposase activity"/>
    <property type="evidence" value="ECO:0007669"/>
    <property type="project" value="InterPro"/>
</dbReference>
<dbReference type="SUPFAM" id="SSF143422">
    <property type="entry name" value="Transposase IS200-like"/>
    <property type="match status" value="1"/>
</dbReference>